<accession>A0A2N4UPS8</accession>
<organism evidence="1 2">
    <name type="scientific">Photobacterium carnosum</name>
    <dbReference type="NCBI Taxonomy" id="2023717"/>
    <lineage>
        <taxon>Bacteria</taxon>
        <taxon>Pseudomonadati</taxon>
        <taxon>Pseudomonadota</taxon>
        <taxon>Gammaproteobacteria</taxon>
        <taxon>Vibrionales</taxon>
        <taxon>Vibrionaceae</taxon>
        <taxon>Photobacterium</taxon>
    </lineage>
</organism>
<proteinExistence type="predicted"/>
<dbReference type="EMBL" id="NPIB01000021">
    <property type="protein sequence ID" value="PLC57030.1"/>
    <property type="molecule type" value="Genomic_DNA"/>
</dbReference>
<sequence>MKLSNTIPFITLLLMSGCSVPNKQQYEGYFTYGSEVSDFRSCGTNEIFWLNGEHKQMEVIEQAAIEKAIKVGEPYQEIYVLFSGFAENRKPVGFEEETNGLIYMTKLIKSSSQPTESCK</sequence>
<reference evidence="1 2" key="1">
    <citation type="journal article" date="2018" name="Syst. Appl. Microbiol.">
        <title>Photobacterium carnosum sp. nov., isolated from spoiled modified atmosphere packaged poultry meat.</title>
        <authorList>
            <person name="Hilgarth M."/>
            <person name="Fuertes S."/>
            <person name="Ehrmann M."/>
            <person name="Vogel R.F."/>
        </authorList>
    </citation>
    <scope>NUCLEOTIDE SEQUENCE [LARGE SCALE GENOMIC DNA]</scope>
    <source>
        <strain evidence="1 2">TMW 2.2021</strain>
    </source>
</reference>
<dbReference type="PROSITE" id="PS51257">
    <property type="entry name" value="PROKAR_LIPOPROTEIN"/>
    <property type="match status" value="1"/>
</dbReference>
<dbReference type="RefSeq" id="WP_065207967.1">
    <property type="nucleotide sequence ID" value="NZ_JABJXE010000011.1"/>
</dbReference>
<name>A0A2N4UPS8_9GAMM</name>
<dbReference type="AlphaFoldDB" id="A0A2N4UPS8"/>
<evidence type="ECO:0000313" key="1">
    <source>
        <dbReference type="EMBL" id="PLC57030.1"/>
    </source>
</evidence>
<protein>
    <recommendedName>
        <fullName evidence="3">NlpE C-terminal OB domain-containing protein</fullName>
    </recommendedName>
</protein>
<evidence type="ECO:0008006" key="3">
    <source>
        <dbReference type="Google" id="ProtNLM"/>
    </source>
</evidence>
<gene>
    <name evidence="1" type="ORF">CIK00_15560</name>
</gene>
<comment type="caution">
    <text evidence="1">The sequence shown here is derived from an EMBL/GenBank/DDBJ whole genome shotgun (WGS) entry which is preliminary data.</text>
</comment>
<evidence type="ECO:0000313" key="2">
    <source>
        <dbReference type="Proteomes" id="UP000234420"/>
    </source>
</evidence>
<keyword evidence="2" id="KW-1185">Reference proteome</keyword>
<dbReference type="Proteomes" id="UP000234420">
    <property type="component" value="Unassembled WGS sequence"/>
</dbReference>